<organism evidence="2 3">
    <name type="scientific">Penicillium roqueforti (strain FM164)</name>
    <dbReference type="NCBI Taxonomy" id="1365484"/>
    <lineage>
        <taxon>Eukaryota</taxon>
        <taxon>Fungi</taxon>
        <taxon>Dikarya</taxon>
        <taxon>Ascomycota</taxon>
        <taxon>Pezizomycotina</taxon>
        <taxon>Eurotiomycetes</taxon>
        <taxon>Eurotiomycetidae</taxon>
        <taxon>Eurotiales</taxon>
        <taxon>Aspergillaceae</taxon>
        <taxon>Penicillium</taxon>
    </lineage>
</organism>
<protein>
    <submittedName>
        <fullName evidence="2">Genomic scaffold, ProqFM164S02</fullName>
    </submittedName>
</protein>
<reference evidence="2" key="1">
    <citation type="journal article" date="2014" name="Nat. Commun.">
        <title>Multiple recent horizontal transfers of a large genomic region in cheese making fungi.</title>
        <authorList>
            <person name="Cheeseman K."/>
            <person name="Ropars J."/>
            <person name="Renault P."/>
            <person name="Dupont J."/>
            <person name="Gouzy J."/>
            <person name="Branca A."/>
            <person name="Abraham A.L."/>
            <person name="Ceppi M."/>
            <person name="Conseiller E."/>
            <person name="Debuchy R."/>
            <person name="Malagnac F."/>
            <person name="Goarin A."/>
            <person name="Silar P."/>
            <person name="Lacoste S."/>
            <person name="Sallet E."/>
            <person name="Bensimon A."/>
            <person name="Giraud T."/>
            <person name="Brygoo Y."/>
        </authorList>
    </citation>
    <scope>NUCLEOTIDE SEQUENCE [LARGE SCALE GENOMIC DNA]</scope>
    <source>
        <strain evidence="2">FM164</strain>
    </source>
</reference>
<proteinExistence type="predicted"/>
<evidence type="ECO:0000313" key="2">
    <source>
        <dbReference type="EMBL" id="CDM33017.1"/>
    </source>
</evidence>
<accession>W6QU02</accession>
<name>W6QU02_PENRF</name>
<feature type="region of interest" description="Disordered" evidence="1">
    <location>
        <begin position="40"/>
        <end position="59"/>
    </location>
</feature>
<evidence type="ECO:0000256" key="1">
    <source>
        <dbReference type="SAM" id="MobiDB-lite"/>
    </source>
</evidence>
<dbReference type="AlphaFoldDB" id="W6QU02"/>
<evidence type="ECO:0000313" key="3">
    <source>
        <dbReference type="Proteomes" id="UP000030686"/>
    </source>
</evidence>
<keyword evidence="3" id="KW-1185">Reference proteome</keyword>
<dbReference type="OMA" id="WYSAYAY"/>
<dbReference type="Proteomes" id="UP000030686">
    <property type="component" value="Unassembled WGS sequence"/>
</dbReference>
<dbReference type="OrthoDB" id="4403049at2759"/>
<gene>
    <name evidence="2" type="ORF">PROQFM164_S02g003168</name>
</gene>
<dbReference type="EMBL" id="HG792016">
    <property type="protein sequence ID" value="CDM33017.1"/>
    <property type="molecule type" value="Genomic_DNA"/>
</dbReference>
<sequence length="277" mass="32360">MSSSTQSDNPGETIRLAVERFRIKMESADRQFIQDRYDLGTTSSSESWDGNAPLGPVQQHREEAKVSRLEDLKTTFHQYMDGIVPSTMAPDEWREMFMKTFESVSNEAPRHDDNDDEDFYILRSDELAHFIKYANGVHDPDSRHSGISPWEPVPPMRMEIREYAYTDRPAVQALTPPDIAKAREELKESLEDRLLDENWIWGHCGYEFEVKVGFHTGLGSCIEHDAWYSIYMYCRQFEEDSDPSHKYWTWRVVIFSADIMNPTEPIYILDVQNKMII</sequence>